<dbReference type="InterPro" id="IPR010071">
    <property type="entry name" value="AA_adenyl_dom"/>
</dbReference>
<dbReference type="CDD" id="cd05918">
    <property type="entry name" value="A_NRPS_SidN3_like"/>
    <property type="match status" value="2"/>
</dbReference>
<keyword evidence="2" id="KW-0597">Phosphoprotein</keyword>
<dbReference type="GO" id="GO:0016874">
    <property type="term" value="F:ligase activity"/>
    <property type="evidence" value="ECO:0007669"/>
    <property type="project" value="UniProtKB-KW"/>
</dbReference>
<dbReference type="InterPro" id="IPR001242">
    <property type="entry name" value="Condensation_dom"/>
</dbReference>
<dbReference type="OrthoDB" id="416786at2759"/>
<dbReference type="FunFam" id="3.30.300.30:FF:000015">
    <property type="entry name" value="Nonribosomal peptide synthase SidD"/>
    <property type="match status" value="1"/>
</dbReference>
<feature type="domain" description="Carrier" evidence="8">
    <location>
        <begin position="538"/>
        <end position="614"/>
    </location>
</feature>
<keyword evidence="3" id="KW-0436">Ligase</keyword>
<dbReference type="NCBIfam" id="TIGR01733">
    <property type="entry name" value="AA-adenyl-dom"/>
    <property type="match status" value="1"/>
</dbReference>
<dbReference type="GO" id="GO:0043041">
    <property type="term" value="P:amino acid activation for nonribosomal peptide biosynthetic process"/>
    <property type="evidence" value="ECO:0007669"/>
    <property type="project" value="TreeGrafter"/>
</dbReference>
<dbReference type="InterPro" id="IPR036736">
    <property type="entry name" value="ACP-like_sf"/>
</dbReference>
<accession>A0A5N6UL24</accession>
<dbReference type="InterPro" id="IPR023213">
    <property type="entry name" value="CAT-like_dom_sf"/>
</dbReference>
<dbReference type="PROSITE" id="PS50075">
    <property type="entry name" value="CARRIER"/>
    <property type="match status" value="2"/>
</dbReference>
<dbReference type="SUPFAM" id="SSF47336">
    <property type="entry name" value="ACP-like"/>
    <property type="match status" value="2"/>
</dbReference>
<dbReference type="GO" id="GO:0044550">
    <property type="term" value="P:secondary metabolite biosynthetic process"/>
    <property type="evidence" value="ECO:0007669"/>
    <property type="project" value="TreeGrafter"/>
</dbReference>
<dbReference type="CDD" id="cd19545">
    <property type="entry name" value="FUM14_C_NRPS-like"/>
    <property type="match status" value="1"/>
</dbReference>
<evidence type="ECO:0000256" key="2">
    <source>
        <dbReference type="ARBA" id="ARBA00022553"/>
    </source>
</evidence>
<sequence length="2111" mass="234127">MAPVALRDVGESPEPQGSQIVLTKPHSFPLVTPPSPPCLVTDYIRYQVESNPDAPAVQCEREQPYSYAQLWQLVAHIAAGGQFRPGRIIPLCLDLSVEFVATVLAILWSGAAYVILDPEGSPQRNRVIATDCGTEAVVVHEKYAALFDNSITIESMQSHTQAYVEHDLPSISPSDLAYLIYTSGSTGIPKGVLLSHRAVSHGIDQFQLNGRKRWLLFYNPIFSAAQRTILATLSKGACLCLARRDRLATALPEVLKNLHIDALGITPSALALLSPDETPNSLQQITTVGEPLSQALVDTWADKVHLRVSYGLSECAQLNFSRQLKSGDNPRNPGRPTDTTTAIILEPGTMKPLPANEPGELCLHGPQIANGYHQRRKETQAAFVKAPEREAGTMMFRTGDLAAMRADGTFEILGRIDHQIKIHGQRVEPEEVAAKLASVPGVTGLVCVGCYINDRMSLVAAVIPSPESDWGRLVQDLRNHARESFPPYMVPSYWLSCTELPVNQNGKVDFRAIRQLAERTEVSQMLGHGDSPENGATSRLSELASEIAQVWAEVLNMPASSIIPTDSLVALGGTSIDAIRAIRELKQRGIHVELADMLQAETVEEAADAAQIDSTPTRVSNESSEPFAYISDPVLKGSLLADRHVIDAYPVTALQEGILASTLQGNQDYLYQRIFDIRHLDPVRLQLAFQVIFWRTGLLKSTFVTAAKGFVQVFRNDFNLPWSEVSMGLTEYLEQDKQRGIALGEPFMRVAVLDGSILVVSVHHALFDFWSHRFLFDDVASVYYGRRPEKRPEWKSFVTLLHTRDTKPSQDFWREHLSEAVPTILNYAPTETASSVRRIVSQEIKAASSALRAPLSAIIHAAWALVLSSHIASKSVTMATAVSGRELPVPGVEAMNGPTLAVIPYAVAIDPELTLQQLVQSVNTGLWKAIKHSQFGIRNALAAADRQNTSLFDTMVNILASDTGKNDISKEVFQLYGPRPVWRTEYTTLNVEEGVGGLDITLISPMDTRRLEFILDQFCMALEAIASNPRQSVKATNLVSETELQLMLRSYNDFHDASHTLHGQFEGTVCRYPDRIAINYQNEIFLTYDELNTQANRMANYLSERGVVPGDIVPLLLEKSPLMIKTILALFKLGAAYVPLSPENPLERNAYITRDVSAKFVLTEKEYESYFASESDIPCILLDQARLRAYCPEPQHITVSPDALAYLLYTSGSTGLPKGVMVTHGACAAAMQSIIEFEHRQGQESRMLQFSNYVFDVSLYDFFVALHSGGTLCLAPSDRLLNNLAEVINEMNINHVFLTPTVARLMSPNDVPNLESMTVGGEQLTRDVVTTWASRVKLRNGYGPTEASVLVTMKDVDADTVGGNIGKPLASVGSIILEADGVRPVPYGAVGELCFFGPQLAQGYFKKPDVTSAAFIESDVLSGKRLYRSGDLARYLPDGDIECLGRKDDQVKINGHRIELGEIEQAFLRTGEVKDCVLTVWKQNSTAHLVAITVFDGDVGGGAGEILQLEGFAENVQRVRAKLNGLTPYMIPKAIVPLTSLPRLPSGKANRKQLKAMLQSLSQGELTKFSFDKVGHSQSKGALIPLVSPTQKLLQQAWIDTLQLSDGKFGLEADFLSLGGDSIAAINLVSYLRRKQLKISVRDVLKYPALGAMADQLKGDSDDTQQSKQQTFNSPSEVDATISAAGLQPTEYEYIYPCPPGQAEFLTQGAHPEALWSLMTVRKVGTDFDARQWIDLVRQLGTTNDILRTTFTRCHGKWYGVVLRDATPVVEIFETVSDEEQRNQIIKSLDNHRFVFGQPFIRYAILHLSTGETEIVTKLDHGLYDGTLLRIFGEHFEAYQRNAALERFTSFKEFAFHIWQMDKSRTLSFWKESEKRPIAFEFPSGITNEPRINSVHVHTINLEFDAFAKSTGATVSIIFQSIFQLWLALRSNQRDVAFDYLYTGRNIDLADPQTINGTCANFLPMRSGVDPSMPVSEFLRQTQDEFWQYTENSTVSMDDIHEVCETTREGFSNKTLFLFQPFEPVVATEKQYQKWIVMAKSEVTMPQPYAVVFEVVKTADVNQYKLKFAFDKRIYAKEQVQNETQVIEKMLARVMEDAEASVGDVLASLRS</sequence>
<proteinExistence type="inferred from homology"/>
<evidence type="ECO:0000256" key="4">
    <source>
        <dbReference type="ARBA" id="ARBA00022679"/>
    </source>
</evidence>
<dbReference type="PANTHER" id="PTHR45527">
    <property type="entry name" value="NONRIBOSOMAL PEPTIDE SYNTHETASE"/>
    <property type="match status" value="1"/>
</dbReference>
<evidence type="ECO:0000259" key="8">
    <source>
        <dbReference type="PROSITE" id="PS50075"/>
    </source>
</evidence>
<dbReference type="Gene3D" id="3.40.50.12780">
    <property type="entry name" value="N-terminal domain of ligase-like"/>
    <property type="match status" value="2"/>
</dbReference>
<organism evidence="9 10">
    <name type="scientific">Aspergillus tamarii</name>
    <dbReference type="NCBI Taxonomy" id="41984"/>
    <lineage>
        <taxon>Eukaryota</taxon>
        <taxon>Fungi</taxon>
        <taxon>Dikarya</taxon>
        <taxon>Ascomycota</taxon>
        <taxon>Pezizomycotina</taxon>
        <taxon>Eurotiomycetes</taxon>
        <taxon>Eurotiomycetidae</taxon>
        <taxon>Eurotiales</taxon>
        <taxon>Aspergillaceae</taxon>
        <taxon>Aspergillus</taxon>
        <taxon>Aspergillus subgen. Circumdati</taxon>
    </lineage>
</organism>
<evidence type="ECO:0000313" key="10">
    <source>
        <dbReference type="Proteomes" id="UP000326950"/>
    </source>
</evidence>
<evidence type="ECO:0000256" key="1">
    <source>
        <dbReference type="ARBA" id="ARBA00022450"/>
    </source>
</evidence>
<dbReference type="PROSITE" id="PS00455">
    <property type="entry name" value="AMP_BINDING"/>
    <property type="match status" value="2"/>
</dbReference>
<dbReference type="Pfam" id="PF13193">
    <property type="entry name" value="AMP-binding_C"/>
    <property type="match status" value="1"/>
</dbReference>
<dbReference type="PANTHER" id="PTHR45527:SF1">
    <property type="entry name" value="FATTY ACID SYNTHASE"/>
    <property type="match status" value="1"/>
</dbReference>
<keyword evidence="10" id="KW-1185">Reference proteome</keyword>
<reference evidence="9 10" key="1">
    <citation type="submission" date="2019-04" db="EMBL/GenBank/DDBJ databases">
        <title>Friends and foes A comparative genomics study of 23 Aspergillus species from section Flavi.</title>
        <authorList>
            <consortium name="DOE Joint Genome Institute"/>
            <person name="Kjaerbolling I."/>
            <person name="Vesth T."/>
            <person name="Frisvad J.C."/>
            <person name="Nybo J.L."/>
            <person name="Theobald S."/>
            <person name="Kildgaard S."/>
            <person name="Isbrandt T."/>
            <person name="Kuo A."/>
            <person name="Sato A."/>
            <person name="Lyhne E.K."/>
            <person name="Kogle M.E."/>
            <person name="Wiebenga A."/>
            <person name="Kun R.S."/>
            <person name="Lubbers R.J."/>
            <person name="Makela M.R."/>
            <person name="Barry K."/>
            <person name="Chovatia M."/>
            <person name="Clum A."/>
            <person name="Daum C."/>
            <person name="Haridas S."/>
            <person name="He G."/>
            <person name="LaButti K."/>
            <person name="Lipzen A."/>
            <person name="Mondo S."/>
            <person name="Riley R."/>
            <person name="Salamov A."/>
            <person name="Simmons B.A."/>
            <person name="Magnuson J.K."/>
            <person name="Henrissat B."/>
            <person name="Mortensen U.H."/>
            <person name="Larsen T.O."/>
            <person name="Devries R.P."/>
            <person name="Grigoriev I.V."/>
            <person name="Machida M."/>
            <person name="Baker S.E."/>
            <person name="Andersen M.R."/>
        </authorList>
    </citation>
    <scope>NUCLEOTIDE SEQUENCE [LARGE SCALE GENOMIC DNA]</scope>
    <source>
        <strain evidence="9 10">CBS 117626</strain>
    </source>
</reference>
<dbReference type="GO" id="GO:0031177">
    <property type="term" value="F:phosphopantetheine binding"/>
    <property type="evidence" value="ECO:0007669"/>
    <property type="project" value="InterPro"/>
</dbReference>
<dbReference type="GO" id="GO:0005737">
    <property type="term" value="C:cytoplasm"/>
    <property type="evidence" value="ECO:0007669"/>
    <property type="project" value="TreeGrafter"/>
</dbReference>
<dbReference type="SUPFAM" id="SSF56801">
    <property type="entry name" value="Acetyl-CoA synthetase-like"/>
    <property type="match status" value="2"/>
</dbReference>
<dbReference type="Gene3D" id="1.10.1200.10">
    <property type="entry name" value="ACP-like"/>
    <property type="match status" value="2"/>
</dbReference>
<dbReference type="Gene3D" id="3.30.559.10">
    <property type="entry name" value="Chloramphenicol acetyltransferase-like domain"/>
    <property type="match status" value="2"/>
</dbReference>
<dbReference type="GO" id="GO:0016740">
    <property type="term" value="F:transferase activity"/>
    <property type="evidence" value="ECO:0007669"/>
    <property type="project" value="UniProtKB-KW"/>
</dbReference>
<keyword evidence="5" id="KW-0843">Virulence</keyword>
<keyword evidence="4" id="KW-0808">Transferase</keyword>
<dbReference type="FunFam" id="3.40.50.980:FF:000001">
    <property type="entry name" value="Non-ribosomal peptide synthetase"/>
    <property type="match status" value="1"/>
</dbReference>
<dbReference type="Pfam" id="PF00550">
    <property type="entry name" value="PP-binding"/>
    <property type="match status" value="2"/>
</dbReference>
<dbReference type="InterPro" id="IPR020845">
    <property type="entry name" value="AMP-binding_CS"/>
</dbReference>
<name>A0A5N6UL24_ASPTM</name>
<dbReference type="InterPro" id="IPR009081">
    <property type="entry name" value="PP-bd_ACP"/>
</dbReference>
<dbReference type="InterPro" id="IPR042099">
    <property type="entry name" value="ANL_N_sf"/>
</dbReference>
<evidence type="ECO:0000313" key="9">
    <source>
        <dbReference type="EMBL" id="KAE8159216.1"/>
    </source>
</evidence>
<evidence type="ECO:0000256" key="7">
    <source>
        <dbReference type="SAM" id="MobiDB-lite"/>
    </source>
</evidence>
<dbReference type="SMART" id="SM00823">
    <property type="entry name" value="PKS_PP"/>
    <property type="match status" value="2"/>
</dbReference>
<comment type="similarity">
    <text evidence="6">Belongs to the NRP synthetase family.</text>
</comment>
<feature type="region of interest" description="Disordered" evidence="7">
    <location>
        <begin position="1656"/>
        <end position="1675"/>
    </location>
</feature>
<evidence type="ECO:0000256" key="6">
    <source>
        <dbReference type="ARBA" id="ARBA00029454"/>
    </source>
</evidence>
<dbReference type="Proteomes" id="UP000326950">
    <property type="component" value="Unassembled WGS sequence"/>
</dbReference>
<dbReference type="Pfam" id="PF00668">
    <property type="entry name" value="Condensation"/>
    <property type="match status" value="2"/>
</dbReference>
<dbReference type="FunFam" id="3.40.50.12780:FF:000012">
    <property type="entry name" value="Non-ribosomal peptide synthetase"/>
    <property type="match status" value="1"/>
</dbReference>
<feature type="domain" description="Carrier" evidence="8">
    <location>
        <begin position="1585"/>
        <end position="1661"/>
    </location>
</feature>
<dbReference type="InterPro" id="IPR045851">
    <property type="entry name" value="AMP-bd_C_sf"/>
</dbReference>
<evidence type="ECO:0000256" key="5">
    <source>
        <dbReference type="ARBA" id="ARBA00023026"/>
    </source>
</evidence>
<evidence type="ECO:0000256" key="3">
    <source>
        <dbReference type="ARBA" id="ARBA00022598"/>
    </source>
</evidence>
<protein>
    <submittedName>
        <fullName evidence="9">Nonribosomal peptide synthase side</fullName>
    </submittedName>
</protein>
<dbReference type="Gene3D" id="3.30.559.30">
    <property type="entry name" value="Nonribosomal peptide synthetase, condensation domain"/>
    <property type="match status" value="2"/>
</dbReference>
<keyword evidence="1" id="KW-0596">Phosphopantetheine</keyword>
<dbReference type="InterPro" id="IPR025110">
    <property type="entry name" value="AMP-bd_C"/>
</dbReference>
<dbReference type="InterPro" id="IPR000873">
    <property type="entry name" value="AMP-dep_synth/lig_dom"/>
</dbReference>
<dbReference type="CDD" id="cd19542">
    <property type="entry name" value="CT_NRPS-like"/>
    <property type="match status" value="1"/>
</dbReference>
<dbReference type="Gene3D" id="3.30.300.30">
    <property type="match status" value="2"/>
</dbReference>
<dbReference type="Pfam" id="PF00501">
    <property type="entry name" value="AMP-binding"/>
    <property type="match status" value="2"/>
</dbReference>
<dbReference type="InterPro" id="IPR020806">
    <property type="entry name" value="PKS_PP-bd"/>
</dbReference>
<dbReference type="FunFam" id="3.30.300.30:FF:000060">
    <property type="entry name" value="Nonribosomal peptide synthase SidE"/>
    <property type="match status" value="1"/>
</dbReference>
<dbReference type="SUPFAM" id="SSF52777">
    <property type="entry name" value="CoA-dependent acyltransferases"/>
    <property type="match status" value="4"/>
</dbReference>
<gene>
    <name evidence="9" type="ORF">BDV40DRAFT_303480</name>
</gene>
<dbReference type="EMBL" id="ML738679">
    <property type="protein sequence ID" value="KAE8159216.1"/>
    <property type="molecule type" value="Genomic_DNA"/>
</dbReference>